<accession>A0A2U1V7B8</accession>
<evidence type="ECO:0000313" key="2">
    <source>
        <dbReference type="Proteomes" id="UP000245048"/>
    </source>
</evidence>
<evidence type="ECO:0008006" key="3">
    <source>
        <dbReference type="Google" id="ProtNLM"/>
    </source>
</evidence>
<sequence>MAEPAHPATYPPLDQPKPVAEGLWIVDSGPLRVLGLPLPVRMTVLRLRDGGLWLHSPTRHTDALQRALQEIGPIHHLVAPNIAHWSFLQAWQRHCPEARIWAAPELRRRRAVRKSRLRLDHDLAGAAPEPWAGEIEQRVVPGAGGFREVAFFHQPSRSLLLTDLVQNLEPGKLPPLVRPLARLAGVMAPEGGTPAYLRALLRLRRREAAEAARQMLAWQPERVIFAHGAWFERDGTAALRRALSWLLR</sequence>
<dbReference type="PANTHER" id="PTHR33835">
    <property type="entry name" value="YALI0C07656P"/>
    <property type="match status" value="1"/>
</dbReference>
<proteinExistence type="predicted"/>
<dbReference type="Proteomes" id="UP000245048">
    <property type="component" value="Unassembled WGS sequence"/>
</dbReference>
<dbReference type="RefSeq" id="WP_109516363.1">
    <property type="nucleotide sequence ID" value="NZ_PDOA01000003.1"/>
</dbReference>
<organism evidence="1 2">
    <name type="scientific">Teichococcus aestuarii</name>
    <dbReference type="NCBI Taxonomy" id="568898"/>
    <lineage>
        <taxon>Bacteria</taxon>
        <taxon>Pseudomonadati</taxon>
        <taxon>Pseudomonadota</taxon>
        <taxon>Alphaproteobacteria</taxon>
        <taxon>Acetobacterales</taxon>
        <taxon>Roseomonadaceae</taxon>
        <taxon>Roseomonas</taxon>
    </lineage>
</organism>
<dbReference type="InterPro" id="IPR036866">
    <property type="entry name" value="RibonucZ/Hydroxyglut_hydro"/>
</dbReference>
<dbReference type="OrthoDB" id="450111at2"/>
<keyword evidence="2" id="KW-1185">Reference proteome</keyword>
<protein>
    <recommendedName>
        <fullName evidence="3">DUF4336 domain-containing protein</fullName>
    </recommendedName>
</protein>
<dbReference type="InterPro" id="IPR025638">
    <property type="entry name" value="DUF4336"/>
</dbReference>
<dbReference type="EMBL" id="PDOA01000003">
    <property type="protein sequence ID" value="PWC29792.1"/>
    <property type="molecule type" value="Genomic_DNA"/>
</dbReference>
<gene>
    <name evidence="1" type="ORF">CR165_07665</name>
</gene>
<comment type="caution">
    <text evidence="1">The sequence shown here is derived from an EMBL/GenBank/DDBJ whole genome shotgun (WGS) entry which is preliminary data.</text>
</comment>
<dbReference type="AlphaFoldDB" id="A0A2U1V7B8"/>
<reference evidence="2" key="1">
    <citation type="submission" date="2017-10" db="EMBL/GenBank/DDBJ databases">
        <authorList>
            <person name="Toshchakov S.V."/>
            <person name="Goeva M.A."/>
        </authorList>
    </citation>
    <scope>NUCLEOTIDE SEQUENCE [LARGE SCALE GENOMIC DNA]</scope>
    <source>
        <strain evidence="2">JR1/69-1-13</strain>
    </source>
</reference>
<dbReference type="Pfam" id="PF14234">
    <property type="entry name" value="DUF4336"/>
    <property type="match status" value="1"/>
</dbReference>
<dbReference type="PANTHER" id="PTHR33835:SF1">
    <property type="entry name" value="METALLO-BETA-LACTAMASE DOMAIN-CONTAINING PROTEIN"/>
    <property type="match status" value="1"/>
</dbReference>
<evidence type="ECO:0000313" key="1">
    <source>
        <dbReference type="EMBL" id="PWC29792.1"/>
    </source>
</evidence>
<name>A0A2U1V7B8_9PROT</name>
<dbReference type="SUPFAM" id="SSF56281">
    <property type="entry name" value="Metallo-hydrolase/oxidoreductase"/>
    <property type="match status" value="1"/>
</dbReference>